<keyword evidence="2" id="KW-1185">Reference proteome</keyword>
<geneLocation type="plasmid" evidence="2">
    <name>pAzo1</name>
</geneLocation>
<name>Q5NXD3_AROAE</name>
<accession>Q5NXD3</accession>
<proteinExistence type="predicted"/>
<dbReference type="HOGENOM" id="CLU_1418906_0_0_4"/>
<organism evidence="1 2">
    <name type="scientific">Aromatoleum aromaticum (strain DSM 19018 / LMG 30748 / EbN1)</name>
    <name type="common">Azoarcus sp. (strain EbN1)</name>
    <dbReference type="NCBI Taxonomy" id="76114"/>
    <lineage>
        <taxon>Bacteria</taxon>
        <taxon>Pseudomonadati</taxon>
        <taxon>Pseudomonadota</taxon>
        <taxon>Betaproteobacteria</taxon>
        <taxon>Rhodocyclales</taxon>
        <taxon>Rhodocyclaceae</taxon>
        <taxon>Aromatoleum</taxon>
    </lineage>
</organism>
<sequence length="191" mass="21503">MTPSQSALSALPDSGKELYSKAADYLLEIDGQIARLDKVLARLQPPVSGRVRISWRDEGSSATAKCKPVLVRWVRVGDKWRTTRLGLKSLVQKTPKSGAFYDTKDEVKETVRELSWLLNRRAKLVDSINALEKAVLYSCDRNQDALASLEQRIESLENRAAMLPCTWRDGQQVGTQEMYVSEEDQALFDSL</sequence>
<dbReference type="KEGG" id="eba:p1B46"/>
<keyword evidence="1" id="KW-0614">Plasmid</keyword>
<dbReference type="AlphaFoldDB" id="Q5NXD3"/>
<evidence type="ECO:0000313" key="1">
    <source>
        <dbReference type="EMBL" id="CAI10281.1"/>
    </source>
</evidence>
<dbReference type="Proteomes" id="UP000006552">
    <property type="component" value="Plasmid 1"/>
</dbReference>
<gene>
    <name evidence="1" type="ORF">p1B46</name>
</gene>
<protein>
    <submittedName>
        <fullName evidence="1">Uncharacterized protein</fullName>
    </submittedName>
</protein>
<dbReference type="EMBL" id="CR555307">
    <property type="protein sequence ID" value="CAI10281.1"/>
    <property type="molecule type" value="Genomic_DNA"/>
</dbReference>
<evidence type="ECO:0000313" key="2">
    <source>
        <dbReference type="Proteomes" id="UP000006552"/>
    </source>
</evidence>
<reference evidence="1 2" key="1">
    <citation type="journal article" date="2005" name="Arch. Microbiol.">
        <title>The genome sequence of an anaerobic aromatic-degrading denitrifying bacterium, strain EbN1.</title>
        <authorList>
            <person name="Rabus R."/>
            <person name="Kube M."/>
            <person name="Heider J."/>
            <person name="Beck A."/>
            <person name="Heitmann K."/>
            <person name="Widdel F."/>
            <person name="Reinhardt R."/>
        </authorList>
    </citation>
    <scope>NUCLEOTIDE SEQUENCE [LARGE SCALE GENOMIC DNA]</scope>
    <source>
        <strain evidence="1 2">EbN1</strain>
        <plasmid evidence="2">Plasmid pAzo1</plasmid>
    </source>
</reference>